<proteinExistence type="predicted"/>
<evidence type="ECO:0000313" key="2">
    <source>
        <dbReference type="Proteomes" id="UP001062846"/>
    </source>
</evidence>
<organism evidence="1 2">
    <name type="scientific">Rhododendron molle</name>
    <name type="common">Chinese azalea</name>
    <name type="synonym">Azalea mollis</name>
    <dbReference type="NCBI Taxonomy" id="49168"/>
    <lineage>
        <taxon>Eukaryota</taxon>
        <taxon>Viridiplantae</taxon>
        <taxon>Streptophyta</taxon>
        <taxon>Embryophyta</taxon>
        <taxon>Tracheophyta</taxon>
        <taxon>Spermatophyta</taxon>
        <taxon>Magnoliopsida</taxon>
        <taxon>eudicotyledons</taxon>
        <taxon>Gunneridae</taxon>
        <taxon>Pentapetalae</taxon>
        <taxon>asterids</taxon>
        <taxon>Ericales</taxon>
        <taxon>Ericaceae</taxon>
        <taxon>Ericoideae</taxon>
        <taxon>Rhodoreae</taxon>
        <taxon>Rhododendron</taxon>
    </lineage>
</organism>
<dbReference type="EMBL" id="CM046396">
    <property type="protein sequence ID" value="KAI8537528.1"/>
    <property type="molecule type" value="Genomic_DNA"/>
</dbReference>
<gene>
    <name evidence="1" type="ORF">RHMOL_Rhmol09G0031100</name>
</gene>
<sequence length="293" mass="33587">MESVDCEVDDDGNDSVDMEGRVGEENGMGGNSVGEVFHENKVDNVTQILCGREMVPVDEPEALNSSGPVDEPYLGQEFESEAAAHAFYNAYATRVGFIIRVSKLSRSRRDGTAIGRALVCNKEGFRVPDKREKIVRQRAETRVGCRAMILFRKVSSGKWIVTKFVKEHTHPLAPGKGRRDLICNQYPVYLSQLTTYFFLSFKLEATLLDSLDQKILVYVKWFDTDNEQNEHDKIRELSQQLAIEKKRAASYKRHLEMIFEHIEEHNESLSKKIQHIVDSVKEMESKEQQQSRR</sequence>
<comment type="caution">
    <text evidence="1">The sequence shown here is derived from an EMBL/GenBank/DDBJ whole genome shotgun (WGS) entry which is preliminary data.</text>
</comment>
<evidence type="ECO:0000313" key="1">
    <source>
        <dbReference type="EMBL" id="KAI8537528.1"/>
    </source>
</evidence>
<name>A0ACC0M939_RHOML</name>
<accession>A0ACC0M939</accession>
<reference evidence="1" key="1">
    <citation type="submission" date="2022-02" db="EMBL/GenBank/DDBJ databases">
        <title>Plant Genome Project.</title>
        <authorList>
            <person name="Zhang R.-G."/>
        </authorList>
    </citation>
    <scope>NUCLEOTIDE SEQUENCE</scope>
    <source>
        <strain evidence="1">AT1</strain>
    </source>
</reference>
<protein>
    <submittedName>
        <fullName evidence="1">Uncharacterized protein</fullName>
    </submittedName>
</protein>
<dbReference type="Proteomes" id="UP001062846">
    <property type="component" value="Chromosome 9"/>
</dbReference>
<keyword evidence="2" id="KW-1185">Reference proteome</keyword>